<gene>
    <name evidence="1" type="ORF">G3446_24605</name>
</gene>
<dbReference type="InterPro" id="IPR029044">
    <property type="entry name" value="Nucleotide-diphossugar_trans"/>
</dbReference>
<name>A0A6M0K5G2_9GAMM</name>
<sequence>MRVLESNVFVVFRENPVHTDSVINCLREIYSKNQDCYVLLVSESVNFELSKDLGCGIVKAQALAKRLNLSEFSIRYIFESLCSNFHLQKIMLSLLNAKSISIVFLFQGNNREEIKLPQYAFFGEKKCVKASDNFEKFVVREPIFDSGILYCCFGEHFISQAIYSATSVKKYNPSIPIAIYTNRTDIAMEKQCFDIIIEGYHKESLERIFLNPKRMHSSKIISLTSTPFDKTLYIDTDSVCNGDLSEIFLLLRHFDFVFTNEDISEREYDENLKRTAPVRLISIQGRGLNAGVFGYSLSNNSKQFIEEWIKSFLIKAQKDPDSGSWQGVNDQAALNESKKTDITYATIPNYYYNATPRIWRELHAIGMLDRVKIFHAHWMHKYKWDGNNIYELLNYPEVTLTT</sequence>
<evidence type="ECO:0000313" key="1">
    <source>
        <dbReference type="EMBL" id="NEV65002.1"/>
    </source>
</evidence>
<keyword evidence="1" id="KW-0808">Transferase</keyword>
<dbReference type="Proteomes" id="UP000483379">
    <property type="component" value="Unassembled WGS sequence"/>
</dbReference>
<dbReference type="AlphaFoldDB" id="A0A6M0K5G2"/>
<dbReference type="EMBL" id="JAAIJQ010000134">
    <property type="protein sequence ID" value="NEV65002.1"/>
    <property type="molecule type" value="Genomic_DNA"/>
</dbReference>
<proteinExistence type="predicted"/>
<protein>
    <submittedName>
        <fullName evidence="1">Glycosyltransferase family 8 protein</fullName>
    </submittedName>
</protein>
<reference evidence="1 2" key="1">
    <citation type="submission" date="2020-02" db="EMBL/GenBank/DDBJ databases">
        <title>Genome sequences of Thiorhodococcus mannitoliphagus and Thiorhodococcus minor, purple sulfur photosynthetic bacteria in the gammaproteobacterial family, Chromatiaceae.</title>
        <authorList>
            <person name="Aviles F.A."/>
            <person name="Meyer T.E."/>
            <person name="Kyndt J.A."/>
        </authorList>
    </citation>
    <scope>NUCLEOTIDE SEQUENCE [LARGE SCALE GENOMIC DNA]</scope>
    <source>
        <strain evidence="1 2">DSM 11518</strain>
    </source>
</reference>
<evidence type="ECO:0000313" key="2">
    <source>
        <dbReference type="Proteomes" id="UP000483379"/>
    </source>
</evidence>
<organism evidence="1 2">
    <name type="scientific">Thiorhodococcus minor</name>
    <dbReference type="NCBI Taxonomy" id="57489"/>
    <lineage>
        <taxon>Bacteria</taxon>
        <taxon>Pseudomonadati</taxon>
        <taxon>Pseudomonadota</taxon>
        <taxon>Gammaproteobacteria</taxon>
        <taxon>Chromatiales</taxon>
        <taxon>Chromatiaceae</taxon>
        <taxon>Thiorhodococcus</taxon>
    </lineage>
</organism>
<dbReference type="SUPFAM" id="SSF53448">
    <property type="entry name" value="Nucleotide-diphospho-sugar transferases"/>
    <property type="match status" value="1"/>
</dbReference>
<keyword evidence="2" id="KW-1185">Reference proteome</keyword>
<comment type="caution">
    <text evidence="1">The sequence shown here is derived from an EMBL/GenBank/DDBJ whole genome shotgun (WGS) entry which is preliminary data.</text>
</comment>
<dbReference type="RefSeq" id="WP_164456304.1">
    <property type="nucleotide sequence ID" value="NZ_JAAIJQ010000134.1"/>
</dbReference>
<dbReference type="Gene3D" id="3.90.550.10">
    <property type="entry name" value="Spore Coat Polysaccharide Biosynthesis Protein SpsA, Chain A"/>
    <property type="match status" value="1"/>
</dbReference>
<dbReference type="GO" id="GO:0016740">
    <property type="term" value="F:transferase activity"/>
    <property type="evidence" value="ECO:0007669"/>
    <property type="project" value="UniProtKB-KW"/>
</dbReference>
<accession>A0A6M0K5G2</accession>